<dbReference type="EMBL" id="RBCJ01000002">
    <property type="protein sequence ID" value="RKN81366.1"/>
    <property type="molecule type" value="Genomic_DNA"/>
</dbReference>
<dbReference type="PANTHER" id="PTHR42663">
    <property type="entry name" value="HYDROLASE C777.06C-RELATED-RELATED"/>
    <property type="match status" value="1"/>
</dbReference>
<dbReference type="RefSeq" id="WP_120711525.1">
    <property type="nucleotide sequence ID" value="NZ_CANMKH010000005.1"/>
</dbReference>
<protein>
    <submittedName>
        <fullName evidence="2">MBL fold metallo-hydrolase</fullName>
    </submittedName>
</protein>
<dbReference type="SUPFAM" id="SSF56281">
    <property type="entry name" value="Metallo-hydrolase/oxidoreductase"/>
    <property type="match status" value="1"/>
</dbReference>
<keyword evidence="3" id="KW-1185">Reference proteome</keyword>
<comment type="caution">
    <text evidence="2">The sequence shown here is derived from an EMBL/GenBank/DDBJ whole genome shotgun (WGS) entry which is preliminary data.</text>
</comment>
<keyword evidence="2" id="KW-0378">Hydrolase</keyword>
<evidence type="ECO:0000313" key="2">
    <source>
        <dbReference type="EMBL" id="RKN81366.1"/>
    </source>
</evidence>
<dbReference type="OrthoDB" id="9781189at2"/>
<proteinExistence type="predicted"/>
<dbReference type="GO" id="GO:0016787">
    <property type="term" value="F:hydrolase activity"/>
    <property type="evidence" value="ECO:0007669"/>
    <property type="project" value="UniProtKB-KW"/>
</dbReference>
<dbReference type="Pfam" id="PF12706">
    <property type="entry name" value="Lactamase_B_2"/>
    <property type="match status" value="1"/>
</dbReference>
<dbReference type="CDD" id="cd07715">
    <property type="entry name" value="TaR3-like_MBL-fold"/>
    <property type="match status" value="1"/>
</dbReference>
<evidence type="ECO:0000313" key="3">
    <source>
        <dbReference type="Proteomes" id="UP000276603"/>
    </source>
</evidence>
<dbReference type="Proteomes" id="UP000276603">
    <property type="component" value="Unassembled WGS sequence"/>
</dbReference>
<dbReference type="AlphaFoldDB" id="A0A3B0CED1"/>
<organism evidence="2 3">
    <name type="scientific">Ulvibacterium marinum</name>
    <dbReference type="NCBI Taxonomy" id="2419782"/>
    <lineage>
        <taxon>Bacteria</taxon>
        <taxon>Pseudomonadati</taxon>
        <taxon>Bacteroidota</taxon>
        <taxon>Flavobacteriia</taxon>
        <taxon>Flavobacteriales</taxon>
        <taxon>Flavobacteriaceae</taxon>
        <taxon>Ulvibacterium</taxon>
    </lineage>
</organism>
<evidence type="ECO:0000259" key="1">
    <source>
        <dbReference type="Pfam" id="PF12706"/>
    </source>
</evidence>
<accession>A0A3B0CED1</accession>
<reference evidence="2 3" key="1">
    <citation type="submission" date="2018-10" db="EMBL/GenBank/DDBJ databases">
        <title>Ulvibacterium marinum gen. nov., sp. nov., a novel marine bacterium of the family Flavobacteriaceae, isolated from a culture of the green alga Ulva prolifera.</title>
        <authorList>
            <person name="Zhang Z."/>
        </authorList>
    </citation>
    <scope>NUCLEOTIDE SEQUENCE [LARGE SCALE GENOMIC DNA]</scope>
    <source>
        <strain evidence="2 3">CCMM003</strain>
    </source>
</reference>
<gene>
    <name evidence="2" type="ORF">D7Z94_10565</name>
</gene>
<sequence length="278" mass="31496">MLIKFFGTRGSIPVCEVGFQEFGGNTTCVAVMDDSKQGDVLIFDAGTGIRALGKELMQRPFNPEDKIVMAFSHFHWDHLQGFPFFAPAYDPSKKIDIIAMGEDLDIPDLKSIFAKQMESTFFPVSLENMGAHFNFHLKKKNEEIFTTGKTGSLLAKRHSHPGGAYGYRLVVDDKVFVYCTDVEHGETLDPEVVEFAKNADLLIHEAQYTPEELPKFRGWGHSSWEQAIEVAQLAGVKKLYLTHHDPEHNDEFIRAEEKKCQALFKNCFFAREGDEIKI</sequence>
<feature type="domain" description="Metallo-beta-lactamase" evidence="1">
    <location>
        <begin position="42"/>
        <end position="244"/>
    </location>
</feature>
<dbReference type="InterPro" id="IPR001279">
    <property type="entry name" value="Metallo-B-lactamas"/>
</dbReference>
<dbReference type="InterPro" id="IPR036866">
    <property type="entry name" value="RibonucZ/Hydroxyglut_hydro"/>
</dbReference>
<dbReference type="Gene3D" id="3.60.15.10">
    <property type="entry name" value="Ribonuclease Z/Hydroxyacylglutathione hydrolase-like"/>
    <property type="match status" value="1"/>
</dbReference>
<name>A0A3B0CED1_9FLAO</name>
<dbReference type="PANTHER" id="PTHR42663:SF4">
    <property type="entry name" value="SLL1036 PROTEIN"/>
    <property type="match status" value="1"/>
</dbReference>